<proteinExistence type="predicted"/>
<dbReference type="Proteomes" id="UP001152519">
    <property type="component" value="Unassembled WGS sequence"/>
</dbReference>
<sequence length="65" mass="7382">MMLSNLRKCHLPLATVQTINYRLTCGRPTRGRKQFPDGARVKRQSVCGFPSGRFGGRLNRPRPPE</sequence>
<protein>
    <submittedName>
        <fullName evidence="1">Uncharacterized protein</fullName>
    </submittedName>
</protein>
<evidence type="ECO:0000313" key="1">
    <source>
        <dbReference type="EMBL" id="CAG6393816.1"/>
    </source>
</evidence>
<dbReference type="EMBL" id="CAJSLV010000051">
    <property type="protein sequence ID" value="CAG6393816.1"/>
    <property type="molecule type" value="Genomic_DNA"/>
</dbReference>
<dbReference type="AlphaFoldDB" id="A0A9W4E6A5"/>
<gene>
    <name evidence="1" type="ORF">SCOCK_220070</name>
</gene>
<name>A0A9W4E6A5_9ACTN</name>
<organism evidence="1 2">
    <name type="scientific">Actinacidiphila cocklensis</name>
    <dbReference type="NCBI Taxonomy" id="887465"/>
    <lineage>
        <taxon>Bacteria</taxon>
        <taxon>Bacillati</taxon>
        <taxon>Actinomycetota</taxon>
        <taxon>Actinomycetes</taxon>
        <taxon>Kitasatosporales</taxon>
        <taxon>Streptomycetaceae</taxon>
        <taxon>Actinacidiphila</taxon>
    </lineage>
</organism>
<evidence type="ECO:0000313" key="2">
    <source>
        <dbReference type="Proteomes" id="UP001152519"/>
    </source>
</evidence>
<keyword evidence="2" id="KW-1185">Reference proteome</keyword>
<reference evidence="1" key="1">
    <citation type="submission" date="2021-05" db="EMBL/GenBank/DDBJ databases">
        <authorList>
            <person name="Arsene-Ploetze F."/>
        </authorList>
    </citation>
    <scope>NUCLEOTIDE SEQUENCE</scope>
    <source>
        <strain evidence="1">DSM 42138</strain>
    </source>
</reference>
<accession>A0A9W4E6A5</accession>
<comment type="caution">
    <text evidence="1">The sequence shown here is derived from an EMBL/GenBank/DDBJ whole genome shotgun (WGS) entry which is preliminary data.</text>
</comment>